<dbReference type="EMBL" id="DRIH01000265">
    <property type="protein sequence ID" value="HEC68598.1"/>
    <property type="molecule type" value="Genomic_DNA"/>
</dbReference>
<dbReference type="SUPFAM" id="SSF51905">
    <property type="entry name" value="FAD/NAD(P)-binding domain"/>
    <property type="match status" value="1"/>
</dbReference>
<evidence type="ECO:0000256" key="2">
    <source>
        <dbReference type="ARBA" id="ARBA00022723"/>
    </source>
</evidence>
<keyword evidence="5" id="KW-0411">Iron-sulfur</keyword>
<keyword evidence="3" id="KW-0560">Oxidoreductase</keyword>
<dbReference type="PANTHER" id="PTHR43498:SF1">
    <property type="entry name" value="COB--COM HETERODISULFIDE REDUCTASE IRON-SULFUR SUBUNIT A"/>
    <property type="match status" value="1"/>
</dbReference>
<dbReference type="PANTHER" id="PTHR43498">
    <property type="entry name" value="FERREDOXIN:COB-COM HETERODISULFIDE REDUCTASE SUBUNIT A"/>
    <property type="match status" value="1"/>
</dbReference>
<dbReference type="Gene3D" id="3.50.50.60">
    <property type="entry name" value="FAD/NAD(P)-binding domain"/>
    <property type="match status" value="1"/>
</dbReference>
<keyword evidence="4" id="KW-0408">Iron</keyword>
<dbReference type="Proteomes" id="UP000885738">
    <property type="component" value="Unassembled WGS sequence"/>
</dbReference>
<dbReference type="GO" id="GO:0051539">
    <property type="term" value="F:4 iron, 4 sulfur cluster binding"/>
    <property type="evidence" value="ECO:0007669"/>
    <property type="project" value="UniProtKB-KW"/>
</dbReference>
<dbReference type="AlphaFoldDB" id="A0A7C1W2N0"/>
<evidence type="ECO:0000313" key="6">
    <source>
        <dbReference type="EMBL" id="HEC68598.1"/>
    </source>
</evidence>
<dbReference type="InterPro" id="IPR039650">
    <property type="entry name" value="HdrA-like"/>
</dbReference>
<keyword evidence="2" id="KW-0479">Metal-binding</keyword>
<evidence type="ECO:0000256" key="3">
    <source>
        <dbReference type="ARBA" id="ARBA00023002"/>
    </source>
</evidence>
<evidence type="ECO:0000256" key="4">
    <source>
        <dbReference type="ARBA" id="ARBA00023004"/>
    </source>
</evidence>
<protein>
    <submittedName>
        <fullName evidence="6">FAD-dependent oxidoreductase</fullName>
    </submittedName>
</protein>
<proteinExistence type="predicted"/>
<comment type="caution">
    <text evidence="6">The sequence shown here is derived from an EMBL/GenBank/DDBJ whole genome shotgun (WGS) entry which is preliminary data.</text>
</comment>
<evidence type="ECO:0000256" key="5">
    <source>
        <dbReference type="ARBA" id="ARBA00023014"/>
    </source>
</evidence>
<dbReference type="GO" id="GO:0046872">
    <property type="term" value="F:metal ion binding"/>
    <property type="evidence" value="ECO:0007669"/>
    <property type="project" value="UniProtKB-KW"/>
</dbReference>
<name>A0A7C1W2N0_DESA2</name>
<dbReference type="GO" id="GO:0016491">
    <property type="term" value="F:oxidoreductase activity"/>
    <property type="evidence" value="ECO:0007669"/>
    <property type="project" value="UniProtKB-KW"/>
</dbReference>
<sequence>MNGKTTQSVLVVGGGMSGLTAAVEIGEVGYDVVIVERRPYLGGRVA</sequence>
<reference evidence="6" key="1">
    <citation type="journal article" date="2020" name="mSystems">
        <title>Genome- and Community-Level Interaction Insights into Carbon Utilization and Element Cycling Functions of Hydrothermarchaeota in Hydrothermal Sediment.</title>
        <authorList>
            <person name="Zhou Z."/>
            <person name="Liu Y."/>
            <person name="Xu W."/>
            <person name="Pan J."/>
            <person name="Luo Z.H."/>
            <person name="Li M."/>
        </authorList>
    </citation>
    <scope>NUCLEOTIDE SEQUENCE [LARGE SCALE GENOMIC DNA]</scope>
    <source>
        <strain evidence="6">HyVt-389</strain>
    </source>
</reference>
<organism evidence="6">
    <name type="scientific">Desulfofervidus auxilii</name>
    <dbReference type="NCBI Taxonomy" id="1621989"/>
    <lineage>
        <taxon>Bacteria</taxon>
        <taxon>Pseudomonadati</taxon>
        <taxon>Thermodesulfobacteriota</taxon>
        <taxon>Candidatus Desulfofervidia</taxon>
        <taxon>Candidatus Desulfofervidales</taxon>
        <taxon>Candidatus Desulfofervidaceae</taxon>
        <taxon>Candidatus Desulfofervidus</taxon>
    </lineage>
</organism>
<dbReference type="Pfam" id="PF13450">
    <property type="entry name" value="NAD_binding_8"/>
    <property type="match status" value="1"/>
</dbReference>
<dbReference type="InterPro" id="IPR036188">
    <property type="entry name" value="FAD/NAD-bd_sf"/>
</dbReference>
<evidence type="ECO:0000256" key="1">
    <source>
        <dbReference type="ARBA" id="ARBA00022485"/>
    </source>
</evidence>
<keyword evidence="1" id="KW-0004">4Fe-4S</keyword>
<gene>
    <name evidence="6" type="ORF">ENI35_07330</name>
</gene>
<feature type="non-terminal residue" evidence="6">
    <location>
        <position position="46"/>
    </location>
</feature>
<accession>A0A7C1W2N0</accession>